<dbReference type="EMBL" id="CP091508">
    <property type="protein sequence ID" value="UOO82750.1"/>
    <property type="molecule type" value="Genomic_DNA"/>
</dbReference>
<sequence length="944" mass="99240">MLAYNRSSHQSERDVKIGTFAKVSSPLIELAYAVEDAADSNAGDRTRALQGMAAAAQGYQLYDAVGKVTDAAARNTKVAADALKNGVAANPDDLQQGAVLAKAEAGVGFKTANASQNQSYADSRRNTLSAGGNLRLQSTEGNIRLQHTAATAGGTLSLDSAKDISLESGHSSRHRDGKNSSFGASVGVGVSVGAQTGVYVYAEAGATKGRQRLDAGSHNPTELNAGHIRLNSRGDTALKGATATANRIDADVKGRLNIESVQDTLSQTSKQSGAGARIQIALGSAWEASGNFNQSKASGSSNTVHTQSGLFAGDGGYHINADSVHLKGGAIASTAAKENNGLTANALTFEDIQNHSSYKATNVGLSGGYGGGLSSSEAFQQSPLGQASAVAGQSISQGPGYSPTLPQYESGSDSSITRATLSAGRLNIGGQETTTQALGINSDSSSAHRAVNALPDLAAITEKQQIVAKATADIVSAARTFSGNRQQAAAEERAKAEAEYEGRLKAQNDGSYEAFSQLSDIERQTILSSESEAYRNADTEAKNWGIGGSKSRAVNAGTILLTGILGGQTNLQTAANTLSPYASAAIGNTFGHGENQNEAAQMVGHFLLGATLSYINSGDPLSGGSAAVAAEKAATYLSRQYDDGQTAIDPVTGEFNPNLLPESVKDEIKSTTGVIAALVGATGDNGAALNTQISGVIGQNAAENNQAGRGFRTPQLIRNDLNIAAYNLQFAQVRSFIPNFNGFPTARNVDSEGRGIVTSAEVAQMRAFAEFLRTQPRGRSQAEYVARFNQSYSINSNSSQQTNHTSSLHDFRSLNENEFAFINSARTTFKNSQIWTAITRHRGELVIQRTDIPLTRENITRMKNGNAPFVRGSSGDWEPVVLHHVGRTTGQMIEISRSQNRYDTVTGGPLHIPGPGNPVRQSNYTNTYWKQRYQELLNTGKIQN</sequence>
<gene>
    <name evidence="3" type="ORF">LVJ83_04610</name>
</gene>
<evidence type="ECO:0000256" key="1">
    <source>
        <dbReference type="SAM" id="MobiDB-lite"/>
    </source>
</evidence>
<evidence type="ECO:0000313" key="4">
    <source>
        <dbReference type="Proteomes" id="UP000829817"/>
    </source>
</evidence>
<organism evidence="3 4">
    <name type="scientific">Uruburuella testudinis</name>
    <dbReference type="NCBI Taxonomy" id="1282863"/>
    <lineage>
        <taxon>Bacteria</taxon>
        <taxon>Pseudomonadati</taxon>
        <taxon>Pseudomonadota</taxon>
        <taxon>Betaproteobacteria</taxon>
        <taxon>Neisseriales</taxon>
        <taxon>Neisseriaceae</taxon>
        <taxon>Uruburuella</taxon>
    </lineage>
</organism>
<dbReference type="Pfam" id="PF13332">
    <property type="entry name" value="Fil_haemagg_2"/>
    <property type="match status" value="1"/>
</dbReference>
<name>A0ABY4DUP9_9NEIS</name>
<dbReference type="InterPro" id="IPR026834">
    <property type="entry name" value="LHH"/>
</dbReference>
<dbReference type="RefSeq" id="WP_244786771.1">
    <property type="nucleotide sequence ID" value="NZ_CP091508.1"/>
</dbReference>
<evidence type="ECO:0000313" key="3">
    <source>
        <dbReference type="EMBL" id="UOO82750.1"/>
    </source>
</evidence>
<feature type="region of interest" description="Disordered" evidence="1">
    <location>
        <begin position="392"/>
        <end position="414"/>
    </location>
</feature>
<dbReference type="Pfam" id="PF14411">
    <property type="entry name" value="LHH"/>
    <property type="match status" value="1"/>
</dbReference>
<proteinExistence type="predicted"/>
<reference evidence="3 4" key="1">
    <citation type="journal article" date="2022" name="Res Sq">
        <title>Evolution of multicellular longitudinally dividing oral cavity symbionts (Neisseriaceae).</title>
        <authorList>
            <person name="Nyongesa S."/>
            <person name="Weber P."/>
            <person name="Bernet E."/>
            <person name="Pullido F."/>
            <person name="Nieckarz M."/>
            <person name="Delaby M."/>
            <person name="Nieves C."/>
            <person name="Viehboeck T."/>
            <person name="Krause N."/>
            <person name="Rivera-Millot A."/>
            <person name="Nakamura A."/>
            <person name="Vischer N."/>
            <person name="VanNieuwenhze M."/>
            <person name="Brun Y."/>
            <person name="Cava F."/>
            <person name="Bulgheresi S."/>
            <person name="Veyrier F."/>
        </authorList>
    </citation>
    <scope>NUCLEOTIDE SEQUENCE [LARGE SCALE GENOMIC DNA]</scope>
    <source>
        <strain evidence="3 4">CCUG 63373m</strain>
    </source>
</reference>
<protein>
    <submittedName>
        <fullName evidence="3">Hemagglutinin repeat-containing protein</fullName>
    </submittedName>
</protein>
<evidence type="ECO:0000259" key="2">
    <source>
        <dbReference type="Pfam" id="PF14411"/>
    </source>
</evidence>
<keyword evidence="4" id="KW-1185">Reference proteome</keyword>
<dbReference type="Proteomes" id="UP000829817">
    <property type="component" value="Chromosome"/>
</dbReference>
<feature type="domain" description="LHH" evidence="2">
    <location>
        <begin position="858"/>
        <end position="935"/>
    </location>
</feature>
<dbReference type="InterPro" id="IPR025157">
    <property type="entry name" value="Hemagglutinin_rpt"/>
</dbReference>
<accession>A0ABY4DUP9</accession>